<keyword evidence="3" id="KW-1185">Reference proteome</keyword>
<dbReference type="InterPro" id="IPR001296">
    <property type="entry name" value="Glyco_trans_1"/>
</dbReference>
<dbReference type="Gene3D" id="3.40.50.2000">
    <property type="entry name" value="Glycogen Phosphorylase B"/>
    <property type="match status" value="2"/>
</dbReference>
<dbReference type="PANTHER" id="PTHR45947:SF3">
    <property type="entry name" value="SULFOQUINOVOSYL TRANSFERASE SQD2"/>
    <property type="match status" value="1"/>
</dbReference>
<reference evidence="2" key="1">
    <citation type="journal article" date="2015" name="PeerJ">
        <title>First genomic representation of candidate bacterial phylum KSB3 points to enhanced environmental sensing as a trigger of wastewater bulking.</title>
        <authorList>
            <person name="Sekiguchi Y."/>
            <person name="Ohashi A."/>
            <person name="Parks D.H."/>
            <person name="Yamauchi T."/>
            <person name="Tyson G.W."/>
            <person name="Hugenholtz P."/>
        </authorList>
    </citation>
    <scope>NUCLEOTIDE SEQUENCE [LARGE SCALE GENOMIC DNA]</scope>
</reference>
<organism evidence="2">
    <name type="scientific">Vecturithrix granuli</name>
    <dbReference type="NCBI Taxonomy" id="1499967"/>
    <lineage>
        <taxon>Bacteria</taxon>
        <taxon>Candidatus Moduliflexota</taxon>
        <taxon>Candidatus Vecturitrichia</taxon>
        <taxon>Candidatus Vecturitrichales</taxon>
        <taxon>Candidatus Vecturitrichaceae</taxon>
        <taxon>Candidatus Vecturithrix</taxon>
    </lineage>
</organism>
<name>A0A081C1G0_VECG1</name>
<evidence type="ECO:0000259" key="1">
    <source>
        <dbReference type="Pfam" id="PF00534"/>
    </source>
</evidence>
<dbReference type="STRING" id="1499967.U27_05389"/>
<evidence type="ECO:0000313" key="2">
    <source>
        <dbReference type="EMBL" id="GAK58415.1"/>
    </source>
</evidence>
<sequence>MKKQVRVAFWHTSFAPYRVPVFQRLAAYDDIDLTVYYGSKKDPHRAWRVEFGDRYSYSVLPHLTIPWYPHKFNYTLFHELLRKQYDVIIASENELGCQIAYLAARWTKKPFIVWSEQIDYDIIRDRREYTLRQCLKKILPYAGRQLHHLLFFPFYWGADYVKCHADVCIAAGKKTEEHLRRLGATGPIFRHGSTIDTERFQRQVQMQDVTELKNQFGIFNKTIILSVSYLQKRKGIQYLIEAFLQINRADAVLVIVGDGEYKQELQRLISEPRSDILFVGHDEETARYYAMADIFVMPSFSDPWGLTINEAMAAGLPVITTTNVGAQELIQGNGFLIPPRDSQVLKQALEQLLCNPDLRQEMGKRSLEIIKDYTIEHSAQVCRAAIHAVAR</sequence>
<dbReference type="SUPFAM" id="SSF53756">
    <property type="entry name" value="UDP-Glycosyltransferase/glycogen phosphorylase"/>
    <property type="match status" value="1"/>
</dbReference>
<dbReference type="HOGENOM" id="CLU_009583_5_2_0"/>
<protein>
    <recommendedName>
        <fullName evidence="1">Glycosyl transferase family 1 domain-containing protein</fullName>
    </recommendedName>
</protein>
<dbReference type="PANTHER" id="PTHR45947">
    <property type="entry name" value="SULFOQUINOVOSYL TRANSFERASE SQD2"/>
    <property type="match status" value="1"/>
</dbReference>
<proteinExistence type="predicted"/>
<gene>
    <name evidence="2" type="ORF">U27_05389</name>
</gene>
<dbReference type="AlphaFoldDB" id="A0A081C1G0"/>
<dbReference type="CDD" id="cd03801">
    <property type="entry name" value="GT4_PimA-like"/>
    <property type="match status" value="1"/>
</dbReference>
<dbReference type="eggNOG" id="COG0438">
    <property type="taxonomic scope" value="Bacteria"/>
</dbReference>
<evidence type="ECO:0000313" key="3">
    <source>
        <dbReference type="Proteomes" id="UP000030661"/>
    </source>
</evidence>
<dbReference type="GO" id="GO:0016757">
    <property type="term" value="F:glycosyltransferase activity"/>
    <property type="evidence" value="ECO:0007669"/>
    <property type="project" value="InterPro"/>
</dbReference>
<dbReference type="InterPro" id="IPR050194">
    <property type="entry name" value="Glycosyltransferase_grp1"/>
</dbReference>
<feature type="domain" description="Glycosyl transferase family 1" evidence="1">
    <location>
        <begin position="210"/>
        <end position="365"/>
    </location>
</feature>
<dbReference type="Pfam" id="PF00534">
    <property type="entry name" value="Glycos_transf_1"/>
    <property type="match status" value="1"/>
</dbReference>
<dbReference type="EMBL" id="DF820467">
    <property type="protein sequence ID" value="GAK58415.1"/>
    <property type="molecule type" value="Genomic_DNA"/>
</dbReference>
<dbReference type="Proteomes" id="UP000030661">
    <property type="component" value="Unassembled WGS sequence"/>
</dbReference>
<accession>A0A081C1G0</accession>